<gene>
    <name evidence="2" type="ORF">H0486_04100</name>
</gene>
<dbReference type="AlphaFoldDB" id="A0A839JXM4"/>
<evidence type="ECO:0000313" key="3">
    <source>
        <dbReference type="Proteomes" id="UP000574276"/>
    </source>
</evidence>
<accession>A0A839JXM4</accession>
<dbReference type="Proteomes" id="UP000574276">
    <property type="component" value="Unassembled WGS sequence"/>
</dbReference>
<evidence type="ECO:0000256" key="1">
    <source>
        <dbReference type="SAM" id="Phobius"/>
    </source>
</evidence>
<reference evidence="2 3" key="1">
    <citation type="submission" date="2020-07" db="EMBL/GenBank/DDBJ databases">
        <title>Characterization and genome sequencing of isolate MD1, a novel member within the family Lachnospiraceae.</title>
        <authorList>
            <person name="Rettenmaier R."/>
            <person name="Di Bello L."/>
            <person name="Zinser C."/>
            <person name="Scheitz K."/>
            <person name="Liebl W."/>
            <person name="Zverlov V."/>
        </authorList>
    </citation>
    <scope>NUCLEOTIDE SEQUENCE [LARGE SCALE GENOMIC DNA]</scope>
    <source>
        <strain evidence="2 3">MD1</strain>
    </source>
</reference>
<proteinExistence type="predicted"/>
<name>A0A839JXM4_9FIRM</name>
<sequence length="145" mass="16077">MAKTKIVVIQLKEIIYTVIFAALGILLILLLIFMFKPDKDNEATSTDAALYTAGVWTSSITLNDMAINLEVVVDKNHINHVGIKNIDESITTMYPLVEPSLEAIALQLYDGVPIEQVELMEDSKYTGQLLVEAIKLALDKAKVKE</sequence>
<dbReference type="RefSeq" id="WP_228351787.1">
    <property type="nucleotide sequence ID" value="NZ_JACEGA010000001.1"/>
</dbReference>
<keyword evidence="1" id="KW-0812">Transmembrane</keyword>
<protein>
    <submittedName>
        <fullName evidence="2">Uncharacterized protein</fullName>
    </submittedName>
</protein>
<evidence type="ECO:0000313" key="2">
    <source>
        <dbReference type="EMBL" id="MBB2182054.1"/>
    </source>
</evidence>
<comment type="caution">
    <text evidence="2">The sequence shown here is derived from an EMBL/GenBank/DDBJ whole genome shotgun (WGS) entry which is preliminary data.</text>
</comment>
<keyword evidence="1" id="KW-0472">Membrane</keyword>
<keyword evidence="1" id="KW-1133">Transmembrane helix</keyword>
<dbReference type="EMBL" id="JACEGA010000001">
    <property type="protein sequence ID" value="MBB2182054.1"/>
    <property type="molecule type" value="Genomic_DNA"/>
</dbReference>
<organism evidence="2 3">
    <name type="scientific">Variimorphobacter saccharofermentans</name>
    <dbReference type="NCBI Taxonomy" id="2755051"/>
    <lineage>
        <taxon>Bacteria</taxon>
        <taxon>Bacillati</taxon>
        <taxon>Bacillota</taxon>
        <taxon>Clostridia</taxon>
        <taxon>Lachnospirales</taxon>
        <taxon>Lachnospiraceae</taxon>
        <taxon>Variimorphobacter</taxon>
    </lineage>
</organism>
<feature type="transmembrane region" description="Helical" evidence="1">
    <location>
        <begin position="14"/>
        <end position="35"/>
    </location>
</feature>
<keyword evidence="3" id="KW-1185">Reference proteome</keyword>